<gene>
    <name evidence="14" type="ORF">CJOHNSTONI_LOCUS8683</name>
</gene>
<name>A0A8J2ME22_9BILA</name>
<dbReference type="FunFam" id="3.30.1390.10:FF:000010">
    <property type="entry name" value="E3 ubiquitin-protein ligase ubr-1"/>
    <property type="match status" value="1"/>
</dbReference>
<comment type="caution">
    <text evidence="14">The sequence shown here is derived from an EMBL/GenBank/DDBJ whole genome shotgun (WGS) entry which is preliminary data.</text>
</comment>
<dbReference type="SMART" id="SM00396">
    <property type="entry name" value="ZnF_UBR1"/>
    <property type="match status" value="1"/>
</dbReference>
<dbReference type="FunFam" id="2.10.110.30:FF:000001">
    <property type="entry name" value="E3 ubiquitin-protein ligase UBR2 isoform 1"/>
    <property type="match status" value="1"/>
</dbReference>
<keyword evidence="4 10" id="KW-0479">Metal-binding</keyword>
<evidence type="ECO:0000313" key="15">
    <source>
        <dbReference type="Proteomes" id="UP000746747"/>
    </source>
</evidence>
<dbReference type="GO" id="GO:0008270">
    <property type="term" value="F:zinc ion binding"/>
    <property type="evidence" value="ECO:0007669"/>
    <property type="project" value="UniProtKB-UniRule"/>
</dbReference>
<dbReference type="UniPathway" id="UPA00143"/>
<feature type="region of interest" description="Disordered" evidence="12">
    <location>
        <begin position="1299"/>
        <end position="1328"/>
    </location>
</feature>
<keyword evidence="15" id="KW-1185">Reference proteome</keyword>
<dbReference type="Pfam" id="PF18995">
    <property type="entry name" value="PRT6_C"/>
    <property type="match status" value="1"/>
</dbReference>
<reference evidence="14" key="1">
    <citation type="submission" date="2021-09" db="EMBL/GenBank/DDBJ databases">
        <authorList>
            <consortium name="Pathogen Informatics"/>
        </authorList>
    </citation>
    <scope>NUCLEOTIDE SEQUENCE</scope>
</reference>
<evidence type="ECO:0000313" key="14">
    <source>
        <dbReference type="EMBL" id="CAG9539041.1"/>
    </source>
</evidence>
<dbReference type="GO" id="GO:0061630">
    <property type="term" value="F:ubiquitin protein ligase activity"/>
    <property type="evidence" value="ECO:0007669"/>
    <property type="project" value="UniProtKB-UniRule"/>
</dbReference>
<evidence type="ECO:0000256" key="5">
    <source>
        <dbReference type="ARBA" id="ARBA00022771"/>
    </source>
</evidence>
<dbReference type="InterPro" id="IPR055194">
    <property type="entry name" value="UBR1-like_WH"/>
</dbReference>
<dbReference type="PROSITE" id="PS51157">
    <property type="entry name" value="ZF_UBR"/>
    <property type="match status" value="1"/>
</dbReference>
<feature type="domain" description="UBR-type" evidence="13">
    <location>
        <begin position="92"/>
        <end position="163"/>
    </location>
</feature>
<dbReference type="Pfam" id="PF02207">
    <property type="entry name" value="zf-UBR"/>
    <property type="match status" value="1"/>
</dbReference>
<proteinExistence type="inferred from homology"/>
<protein>
    <recommendedName>
        <fullName evidence="10">E3 ubiquitin-protein ligase</fullName>
        <ecNumber evidence="10">2.3.2.27</ecNumber>
    </recommendedName>
</protein>
<dbReference type="GO" id="GO:0071596">
    <property type="term" value="P:ubiquitin-dependent protein catabolic process via the N-end rule pathway"/>
    <property type="evidence" value="ECO:0007669"/>
    <property type="project" value="UniProtKB-UniRule"/>
</dbReference>
<comment type="pathway">
    <text evidence="2 10">Protein modification; protein ubiquitination.</text>
</comment>
<evidence type="ECO:0000256" key="9">
    <source>
        <dbReference type="PROSITE-ProRule" id="PRU00508"/>
    </source>
</evidence>
<dbReference type="Pfam" id="PF02617">
    <property type="entry name" value="ClpS"/>
    <property type="match status" value="1"/>
</dbReference>
<sequence>MQLIDKLISVTRVSNWNEAERILMDYWTQQCPLICAPTKDPSFDFKIDENAFNEKLLHPIACAYCLDRNAGTDLTPLNASYGSKSSANRRSAFCGHVFRGGEATYSCKECACDPTCVMCYQCFLNSAHKSHRYGMWASSGNGYCDCGDIEAWKEHPTCKLHETQRNEEQNSQITDVPSEIIKQVETRIRSLTHILLRFSTRIICWRDESTLPTFLKEREADSILPLYQTILLNDETHTFDSVIRALNLSIHCNQLQAMQLATVVDREGRASVRNGNIEYCIKAKDEIQRRTQRDSNHRTEKSGPLDVRVIDSRLVSLQNFAVRLIGWLTNQARNFPALAFMVCDILLNEKIELETSDSTDEVDQTLMAHIMRCDSALWKGARIGFHQMIMATVLMNNEQKKAFSKLYIRLYKKIYNDFINDDHDQSVSITALTVQIFTVPTIARMLIAEESALQVVFDTLVSQCRKYLKTPDKMRFDFSVRSYPHTLRRALYMLCDQRYLLSVVPTEQEWTPLLRENFLSGCSSLIRFLSFMQGMNEVRRQTAEHQVWEQEWETAFNIQIKLQHVLTLIICWANSDAVVHNRLMIQLINELEAIANHSPDFANKIVVEVNGIKAASIPFDLSHGSVSVHQPLWRILAGLFTAVQSQLQKICIGSATEKVPEGMIDLRGKRALLTEMPLRVFVLCSQSQAQMWRRNGFSLVNQIHNYSAPTCRAEMFDRDILMLQVCAAVTSPDTFIIRVLHRFGLRVWAETNFEEIRAAFSNVASDDLSKCTVTLAEEMLHLFIIIIGERYMPGVGKSTMQALLRREVLHVLATKPAPFSKIERAMPVNQLFAELSVEEAARSVGDFREPTKTSPGIFLLKDNVRSEYNAFFYHYSKTDVSNADQYRQKCTNKALKKEVAVAAPPIPPQFEPFYAPIINLLRSKMMMQLLRIVLERIAKRSRYSSDGLLHRVLFLVGMGLNEQIINKNFDFISCAEEANVFTLMKSLIGKPESESHADLLEYLFELYEKTKSESKETVIRPESKADASESEIKAKKAAIAAKKRKQAMDQMSRLQKQFVTQNQDLLGKEFLEGKESQRHDDDEEPLGILPQGGGFPICLGIDRSIAKCDDCRRITCILCQENEDVTANGQALVCAAFMQKSSLFARLNQQGEAASELSKVFMSTSLRNGPGASTCGHVMHFNCYNKFSELLKDRDRGRNRQLMAFNPRVLDVNSGEYLCPLCKRLSNTILPILPPLGQVFANRIANKERHIEFEDWINHFVGFFDSTCSTNSDKSFKGHSKKRSHSERSLMELASREAETGNMLSTSVPSTSTISFTVETNPPSKPDEMMEIDDNEESAGKTAVKKQSGADGRFFAILTSIPDVMHRIKDMLIQPEKQRSDSVRTYFSSSIWDMMHYFLKQTNLHLQNDGTSGYFNREVMEAVYTFQTTAFSLRSIATVLRRSGKPLFGAWNARQRECIYALSRSCAAATMKCHSSHYFLRLLLLQLLSPLLSYRTATDQDLSMDCATDSRHPIDQSSLKTMEAKKKTEIHLPEGIDLGSMSQLEFAVVVLITEDIKKPVNILAIDMLSLAVEMAMCEGWDHISKNVKAMNKEGIVTFPHGSENEQYAIRLALIGHLYQVIATFNVEPILAKQPASPFAVQEDKVLDDLLLHLYTIVHPGEQLSSMIALKKTLHTAVLEFLRPLSLLYHALTLVSPPEALKDPSVNEFEPLCRYLGFTPSIGGFLGGQCVEKLFTLWASSQGDRSGGSFVRQPVLENAFVQLPEDFSELINHAASFRCPSVPVDDHSSSAPSLCLLCGSLLCSQSYCCQRTVNGITLGACSYHLKTCTGSSGGVFLRIRDSQIVLLTSRERGCLLPAPYVDGYGETDSGFRRGNPLHLSHELYAKLENLWLNQSIAEEVANQYEIDHRNIGLEWHHF</sequence>
<comment type="function">
    <text evidence="10">Ubiquitin ligase protein which is a component of the N-end rule pathway. Recognizes and binds to proteins bearing specific N-terminal residues that are destabilizing according to the N-end rule, leading to their ubiquitination and subsequent degradation.</text>
</comment>
<evidence type="ECO:0000256" key="12">
    <source>
        <dbReference type="SAM" id="MobiDB-lite"/>
    </source>
</evidence>
<feature type="compositionally biased region" description="Polar residues" evidence="12">
    <location>
        <begin position="1302"/>
        <end position="1322"/>
    </location>
</feature>
<dbReference type="EMBL" id="CAKAEH010001739">
    <property type="protein sequence ID" value="CAG9539041.1"/>
    <property type="molecule type" value="Genomic_DNA"/>
</dbReference>
<dbReference type="CDD" id="cd19672">
    <property type="entry name" value="UBR-box_UBR1_like"/>
    <property type="match status" value="1"/>
</dbReference>
<evidence type="ECO:0000259" key="13">
    <source>
        <dbReference type="PROSITE" id="PS51157"/>
    </source>
</evidence>
<dbReference type="InterPro" id="IPR003769">
    <property type="entry name" value="ClpS_core"/>
</dbReference>
<dbReference type="Pfam" id="PF22960">
    <property type="entry name" value="WHD_UBR1"/>
    <property type="match status" value="1"/>
</dbReference>
<keyword evidence="5 10" id="KW-0863">Zinc-finger</keyword>
<keyword evidence="11" id="KW-0175">Coiled coil</keyword>
<evidence type="ECO:0000256" key="7">
    <source>
        <dbReference type="ARBA" id="ARBA00022833"/>
    </source>
</evidence>
<dbReference type="SUPFAM" id="SSF54736">
    <property type="entry name" value="ClpS-like"/>
    <property type="match status" value="1"/>
</dbReference>
<dbReference type="Proteomes" id="UP000746747">
    <property type="component" value="Unassembled WGS sequence"/>
</dbReference>
<dbReference type="InterPro" id="IPR039164">
    <property type="entry name" value="UBR1-like"/>
</dbReference>
<dbReference type="EC" id="2.3.2.27" evidence="10"/>
<dbReference type="GO" id="GO:0016567">
    <property type="term" value="P:protein ubiquitination"/>
    <property type="evidence" value="ECO:0007669"/>
    <property type="project" value="UniProtKB-UniRule"/>
</dbReference>
<evidence type="ECO:0000256" key="10">
    <source>
        <dbReference type="RuleBase" id="RU366018"/>
    </source>
</evidence>
<evidence type="ECO:0000256" key="4">
    <source>
        <dbReference type="ARBA" id="ARBA00022723"/>
    </source>
</evidence>
<dbReference type="OrthoDB" id="26387at2759"/>
<dbReference type="Gene3D" id="3.30.1390.10">
    <property type="match status" value="1"/>
</dbReference>
<dbReference type="InterPro" id="IPR044046">
    <property type="entry name" value="E3_ligase_UBR-like_C"/>
</dbReference>
<keyword evidence="3 10" id="KW-0808">Transferase</keyword>
<evidence type="ECO:0000256" key="6">
    <source>
        <dbReference type="ARBA" id="ARBA00022786"/>
    </source>
</evidence>
<evidence type="ECO:0000256" key="3">
    <source>
        <dbReference type="ARBA" id="ARBA00022679"/>
    </source>
</evidence>
<feature type="coiled-coil region" evidence="11">
    <location>
        <begin position="1025"/>
        <end position="1057"/>
    </location>
</feature>
<feature type="zinc finger region" description="UBR-type" evidence="9">
    <location>
        <begin position="92"/>
        <end position="163"/>
    </location>
</feature>
<accession>A0A8J2ME22</accession>
<keyword evidence="6 10" id="KW-0833">Ubl conjugation pathway</keyword>
<evidence type="ECO:0000256" key="2">
    <source>
        <dbReference type="ARBA" id="ARBA00004906"/>
    </source>
</evidence>
<comment type="similarity">
    <text evidence="8 10">Belongs to the E3 ubiquitin-protein ligase UBR1-like family.</text>
</comment>
<comment type="catalytic activity">
    <reaction evidence="1 10">
        <text>S-ubiquitinyl-[E2 ubiquitin-conjugating enzyme]-L-cysteine + [acceptor protein]-L-lysine = [E2 ubiquitin-conjugating enzyme]-L-cysteine + N(6)-ubiquitinyl-[acceptor protein]-L-lysine.</text>
        <dbReference type="EC" id="2.3.2.27"/>
    </reaction>
</comment>
<dbReference type="PANTHER" id="PTHR21497:SF24">
    <property type="entry name" value="E3 UBIQUITIN-PROTEIN LIGASE UBR1"/>
    <property type="match status" value="1"/>
</dbReference>
<keyword evidence="7 10" id="KW-0862">Zinc</keyword>
<dbReference type="InterPro" id="IPR003126">
    <property type="entry name" value="Znf_UBR"/>
</dbReference>
<dbReference type="GO" id="GO:0000151">
    <property type="term" value="C:ubiquitin ligase complex"/>
    <property type="evidence" value="ECO:0007669"/>
    <property type="project" value="TreeGrafter"/>
</dbReference>
<dbReference type="GO" id="GO:0005737">
    <property type="term" value="C:cytoplasm"/>
    <property type="evidence" value="ECO:0007669"/>
    <property type="project" value="TreeGrafter"/>
</dbReference>
<dbReference type="Gene3D" id="2.10.110.30">
    <property type="match status" value="1"/>
</dbReference>
<evidence type="ECO:0000256" key="8">
    <source>
        <dbReference type="ARBA" id="ARBA00046341"/>
    </source>
</evidence>
<feature type="region of interest" description="Disordered" evidence="12">
    <location>
        <begin position="1271"/>
        <end position="1290"/>
    </location>
</feature>
<dbReference type="PANTHER" id="PTHR21497">
    <property type="entry name" value="UBIQUITIN LIGASE E3 ALPHA-RELATED"/>
    <property type="match status" value="1"/>
</dbReference>
<organism evidence="14 15">
    <name type="scientific">Cercopithifilaria johnstoni</name>
    <dbReference type="NCBI Taxonomy" id="2874296"/>
    <lineage>
        <taxon>Eukaryota</taxon>
        <taxon>Metazoa</taxon>
        <taxon>Ecdysozoa</taxon>
        <taxon>Nematoda</taxon>
        <taxon>Chromadorea</taxon>
        <taxon>Rhabditida</taxon>
        <taxon>Spirurina</taxon>
        <taxon>Spiruromorpha</taxon>
        <taxon>Filarioidea</taxon>
        <taxon>Onchocercidae</taxon>
        <taxon>Cercopithifilaria</taxon>
    </lineage>
</organism>
<evidence type="ECO:0000256" key="1">
    <source>
        <dbReference type="ARBA" id="ARBA00000900"/>
    </source>
</evidence>
<dbReference type="InterPro" id="IPR014719">
    <property type="entry name" value="Ribosomal_bL12_C/ClpS-like"/>
</dbReference>
<evidence type="ECO:0000256" key="11">
    <source>
        <dbReference type="SAM" id="Coils"/>
    </source>
</evidence>